<protein>
    <recommendedName>
        <fullName evidence="4">MARVEL domain-containing protein</fullName>
    </recommendedName>
</protein>
<keyword evidence="1" id="KW-0812">Transmembrane</keyword>
<reference evidence="2" key="1">
    <citation type="journal article" date="2020" name="Stud. Mycol.">
        <title>101 Dothideomycetes genomes: a test case for predicting lifestyles and emergence of pathogens.</title>
        <authorList>
            <person name="Haridas S."/>
            <person name="Albert R."/>
            <person name="Binder M."/>
            <person name="Bloem J."/>
            <person name="Labutti K."/>
            <person name="Salamov A."/>
            <person name="Andreopoulos B."/>
            <person name="Baker S."/>
            <person name="Barry K."/>
            <person name="Bills G."/>
            <person name="Bluhm B."/>
            <person name="Cannon C."/>
            <person name="Castanera R."/>
            <person name="Culley D."/>
            <person name="Daum C."/>
            <person name="Ezra D."/>
            <person name="Gonzalez J."/>
            <person name="Henrissat B."/>
            <person name="Kuo A."/>
            <person name="Liang C."/>
            <person name="Lipzen A."/>
            <person name="Lutzoni F."/>
            <person name="Magnuson J."/>
            <person name="Mondo S."/>
            <person name="Nolan M."/>
            <person name="Ohm R."/>
            <person name="Pangilinan J."/>
            <person name="Park H.-J."/>
            <person name="Ramirez L."/>
            <person name="Alfaro M."/>
            <person name="Sun H."/>
            <person name="Tritt A."/>
            <person name="Yoshinaga Y."/>
            <person name="Zwiers L.-H."/>
            <person name="Turgeon B."/>
            <person name="Goodwin S."/>
            <person name="Spatafora J."/>
            <person name="Crous P."/>
            <person name="Grigoriev I."/>
        </authorList>
    </citation>
    <scope>NUCLEOTIDE SEQUENCE</scope>
    <source>
        <strain evidence="2">CBS 113389</strain>
    </source>
</reference>
<gene>
    <name evidence="2" type="ORF">BDY17DRAFT_324841</name>
</gene>
<evidence type="ECO:0008006" key="4">
    <source>
        <dbReference type="Google" id="ProtNLM"/>
    </source>
</evidence>
<keyword evidence="1" id="KW-0472">Membrane</keyword>
<feature type="transmembrane region" description="Helical" evidence="1">
    <location>
        <begin position="108"/>
        <end position="128"/>
    </location>
</feature>
<keyword evidence="3" id="KW-1185">Reference proteome</keyword>
<feature type="transmembrane region" description="Helical" evidence="1">
    <location>
        <begin position="12"/>
        <end position="33"/>
    </location>
</feature>
<evidence type="ECO:0000256" key="1">
    <source>
        <dbReference type="SAM" id="Phobius"/>
    </source>
</evidence>
<feature type="transmembrane region" description="Helical" evidence="1">
    <location>
        <begin position="39"/>
        <end position="64"/>
    </location>
</feature>
<dbReference type="Proteomes" id="UP000799767">
    <property type="component" value="Unassembled WGS sequence"/>
</dbReference>
<dbReference type="GeneID" id="54478276"/>
<sequence>MWDSDSGKQALFYIRIAQILFSLTTTVLGGYIASLNQESALLVSIGAGCTGLVVLIAYIGLFAARRPADVHWHLTLSLDWFALLLVLYAAVIFTLTAGFTFYTSSVSVARADVALLWLLLLVGIFPIVRTHRLKKAGRLPLPGHFHREFIPMDAGVEAGKP</sequence>
<keyword evidence="1" id="KW-1133">Transmembrane helix</keyword>
<evidence type="ECO:0000313" key="3">
    <source>
        <dbReference type="Proteomes" id="UP000799767"/>
    </source>
</evidence>
<accession>A0A6A6PRM0</accession>
<proteinExistence type="predicted"/>
<feature type="transmembrane region" description="Helical" evidence="1">
    <location>
        <begin position="76"/>
        <end position="102"/>
    </location>
</feature>
<dbReference type="RefSeq" id="XP_033589135.1">
    <property type="nucleotide sequence ID" value="XM_033737274.1"/>
</dbReference>
<dbReference type="AlphaFoldDB" id="A0A6A6PRM0"/>
<name>A0A6A6PRM0_9PEZI</name>
<evidence type="ECO:0000313" key="2">
    <source>
        <dbReference type="EMBL" id="KAF2482565.1"/>
    </source>
</evidence>
<dbReference type="EMBL" id="MU001636">
    <property type="protein sequence ID" value="KAF2482565.1"/>
    <property type="molecule type" value="Genomic_DNA"/>
</dbReference>
<organism evidence="2 3">
    <name type="scientific">Neohortaea acidophila</name>
    <dbReference type="NCBI Taxonomy" id="245834"/>
    <lineage>
        <taxon>Eukaryota</taxon>
        <taxon>Fungi</taxon>
        <taxon>Dikarya</taxon>
        <taxon>Ascomycota</taxon>
        <taxon>Pezizomycotina</taxon>
        <taxon>Dothideomycetes</taxon>
        <taxon>Dothideomycetidae</taxon>
        <taxon>Mycosphaerellales</taxon>
        <taxon>Teratosphaeriaceae</taxon>
        <taxon>Neohortaea</taxon>
    </lineage>
</organism>